<proteinExistence type="predicted"/>
<dbReference type="SUPFAM" id="SSF52540">
    <property type="entry name" value="P-loop containing nucleoside triphosphate hydrolases"/>
    <property type="match status" value="1"/>
</dbReference>
<dbReference type="Gene3D" id="3.40.50.300">
    <property type="entry name" value="P-loop containing nucleotide triphosphate hydrolases"/>
    <property type="match status" value="2"/>
</dbReference>
<gene>
    <name evidence="3" type="ORF">LCGC14_2135970</name>
</gene>
<dbReference type="AlphaFoldDB" id="A0A0F9E028"/>
<sequence>MIGFRISEVHYKNFGPFEDVSFDFAQPGLTVIEGLIEGKRGCDSNGAGKSFLFDGVAWALYGRCIRERYKGDDVVRLNSKSGCAVTVHIIFGKEPVTITRYRKHPIHENRVKLYVGKKDRSRGTDPATTAAIEAFLGMDFTSFCNSVAFGVREDIKSFFSATDADRKRILERILGLELYAEAEKVARHKLREVTEDLEQINLRRTELQTSMSEKQSLRTELIQSDETHDVTFKASLRKLAAKKLREEVIRLDEELGRLREEWAIEETNFGKLQQTYKAAQQEHLDAVSTLSRKERKVEVQLSELTGSRSVAAGRIVKFDKLGGKKCPTCTQAVSGKLVKKVRKEATDEIKRYGFQIGALEEQRAVVIDKREELEAEPPEEPPRPVELDTLNIEINTAQEAYTEAAKRAEVEEARVEEMEEAAARIRAETEDLERGVALCRTELAEREEDYQVATRLSDALVFWIEGFGNQGLKSFLIEAEIPAINKRASVYAQQLLGAGAVVRLTATSKLKTKAVTKEKLSVEGSIPGCTKSYAGASRGQKKRMDLALLLAFREIVAERQAKAFDQLFADEMFDGVD</sequence>
<feature type="domain" description="Rad50/SbcC-type AAA" evidence="2">
    <location>
        <begin position="9"/>
        <end position="228"/>
    </location>
</feature>
<dbReference type="SUPFAM" id="SSF75712">
    <property type="entry name" value="Rad50 coiled-coil Zn hook"/>
    <property type="match status" value="1"/>
</dbReference>
<protein>
    <recommendedName>
        <fullName evidence="2">Rad50/SbcC-type AAA domain-containing protein</fullName>
    </recommendedName>
</protein>
<organism evidence="3">
    <name type="scientific">marine sediment metagenome</name>
    <dbReference type="NCBI Taxonomy" id="412755"/>
    <lineage>
        <taxon>unclassified sequences</taxon>
        <taxon>metagenomes</taxon>
        <taxon>ecological metagenomes</taxon>
    </lineage>
</organism>
<feature type="coiled-coil region" evidence="1">
    <location>
        <begin position="356"/>
        <end position="435"/>
    </location>
</feature>
<evidence type="ECO:0000256" key="1">
    <source>
        <dbReference type="SAM" id="Coils"/>
    </source>
</evidence>
<comment type="caution">
    <text evidence="3">The sequence shown here is derived from an EMBL/GenBank/DDBJ whole genome shotgun (WGS) entry which is preliminary data.</text>
</comment>
<evidence type="ECO:0000259" key="2">
    <source>
        <dbReference type="Pfam" id="PF13476"/>
    </source>
</evidence>
<accession>A0A0F9E028</accession>
<reference evidence="3" key="1">
    <citation type="journal article" date="2015" name="Nature">
        <title>Complex archaea that bridge the gap between prokaryotes and eukaryotes.</title>
        <authorList>
            <person name="Spang A."/>
            <person name="Saw J.H."/>
            <person name="Jorgensen S.L."/>
            <person name="Zaremba-Niedzwiedzka K."/>
            <person name="Martijn J."/>
            <person name="Lind A.E."/>
            <person name="van Eijk R."/>
            <person name="Schleper C."/>
            <person name="Guy L."/>
            <person name="Ettema T.J."/>
        </authorList>
    </citation>
    <scope>NUCLEOTIDE SEQUENCE</scope>
</reference>
<dbReference type="Pfam" id="PF13476">
    <property type="entry name" value="AAA_23"/>
    <property type="match status" value="1"/>
</dbReference>
<dbReference type="PANTHER" id="PTHR32114">
    <property type="entry name" value="ABC TRANSPORTER ABCH.3"/>
    <property type="match status" value="1"/>
</dbReference>
<dbReference type="GO" id="GO:0016887">
    <property type="term" value="F:ATP hydrolysis activity"/>
    <property type="evidence" value="ECO:0007669"/>
    <property type="project" value="InterPro"/>
</dbReference>
<dbReference type="PANTHER" id="PTHR32114:SF2">
    <property type="entry name" value="ABC TRANSPORTER ABCH.3"/>
    <property type="match status" value="1"/>
</dbReference>
<evidence type="ECO:0000313" key="3">
    <source>
        <dbReference type="EMBL" id="KKL67339.1"/>
    </source>
</evidence>
<keyword evidence="1" id="KW-0175">Coiled coil</keyword>
<dbReference type="EMBL" id="LAZR01026894">
    <property type="protein sequence ID" value="KKL67339.1"/>
    <property type="molecule type" value="Genomic_DNA"/>
</dbReference>
<dbReference type="GO" id="GO:0006302">
    <property type="term" value="P:double-strand break repair"/>
    <property type="evidence" value="ECO:0007669"/>
    <property type="project" value="InterPro"/>
</dbReference>
<dbReference type="InterPro" id="IPR038729">
    <property type="entry name" value="Rad50/SbcC_AAA"/>
</dbReference>
<dbReference type="InterPro" id="IPR027417">
    <property type="entry name" value="P-loop_NTPase"/>
</dbReference>
<name>A0A0F9E028_9ZZZZ</name>
<feature type="non-terminal residue" evidence="3">
    <location>
        <position position="577"/>
    </location>
</feature>